<feature type="compositionally biased region" description="Basic and acidic residues" evidence="1">
    <location>
        <begin position="430"/>
        <end position="444"/>
    </location>
</feature>
<organism evidence="2">
    <name type="scientific">Tanacetum cinerariifolium</name>
    <name type="common">Dalmatian daisy</name>
    <name type="synonym">Chrysanthemum cinerariifolium</name>
    <dbReference type="NCBI Taxonomy" id="118510"/>
    <lineage>
        <taxon>Eukaryota</taxon>
        <taxon>Viridiplantae</taxon>
        <taxon>Streptophyta</taxon>
        <taxon>Embryophyta</taxon>
        <taxon>Tracheophyta</taxon>
        <taxon>Spermatophyta</taxon>
        <taxon>Magnoliopsida</taxon>
        <taxon>eudicotyledons</taxon>
        <taxon>Gunneridae</taxon>
        <taxon>Pentapetalae</taxon>
        <taxon>asterids</taxon>
        <taxon>campanulids</taxon>
        <taxon>Asterales</taxon>
        <taxon>Asteraceae</taxon>
        <taxon>Asteroideae</taxon>
        <taxon>Anthemideae</taxon>
        <taxon>Anthemidinae</taxon>
        <taxon>Tanacetum</taxon>
    </lineage>
</organism>
<feature type="compositionally biased region" description="Basic residues" evidence="1">
    <location>
        <begin position="227"/>
        <end position="238"/>
    </location>
</feature>
<sequence length="562" mass="63936">MSISLGSIVTRESQSCRDCTELIELSGDPSVESVWWNRYMANPKETHLIAVKRIFRFLKGAPTLGLWCCANILWMKSPLSDYVIHYKMVSIFCENTSAIDISNNPIFHSRTKHIDIRYHFIRDHILKGDTELHFIPTEYQLVDIFTKPLDEPTFTKLKAELGMLNIDDDLKDLTDEEMYEAREEIDDEQPHTKEEHQPTVHHSLGPSKEESLFLHILPNPSPEASKKPKKSKIRRVKRSQPEPSPKASKNHEPFASEAAVEEYDEENEFNKNQTKKAINNTIEFIEKINKERFDERSTLLKFLNRVSKTLEADSTLKVAIQTMEKTNTTTSGNITKPLKEDLEFNQRLLKAAEGRITNIKKTQVTMQSDIASIKIDTSAIKEMVTEMFNAFKGLSSSTPSRSTIMPTITPSKDTATIGGRNLKGEKHKVAKVEKEPKHEPRDTKPIPITIVRPTTKIVPNTEIIESSSRPQLTDPLLCSSQKRKQIELEPEVYIAGLECNHSLPEGVQFVNNKVSKTPKHGIFFINVFGDEAFQRISDIYKVEVESLLGYMVMAGNISTPEN</sequence>
<protein>
    <submittedName>
        <fullName evidence="2">Retrovirus-related Pol polyprotein from transposon TNT 1-94</fullName>
    </submittedName>
</protein>
<feature type="region of interest" description="Disordered" evidence="1">
    <location>
        <begin position="426"/>
        <end position="445"/>
    </location>
</feature>
<dbReference type="EMBL" id="BKCJ010003026">
    <property type="protein sequence ID" value="GEU52512.1"/>
    <property type="molecule type" value="Genomic_DNA"/>
</dbReference>
<feature type="region of interest" description="Disordered" evidence="1">
    <location>
        <begin position="217"/>
        <end position="260"/>
    </location>
</feature>
<gene>
    <name evidence="2" type="ORF">Tci_024490</name>
</gene>
<evidence type="ECO:0000256" key="1">
    <source>
        <dbReference type="SAM" id="MobiDB-lite"/>
    </source>
</evidence>
<dbReference type="PANTHER" id="PTHR11439:SF483">
    <property type="entry name" value="PEPTIDE SYNTHASE GLIP-LIKE, PUTATIVE (AFU_ORTHOLOGUE AFUA_3G12920)-RELATED"/>
    <property type="match status" value="1"/>
</dbReference>
<dbReference type="PANTHER" id="PTHR11439">
    <property type="entry name" value="GAG-POL-RELATED RETROTRANSPOSON"/>
    <property type="match status" value="1"/>
</dbReference>
<dbReference type="CDD" id="cd09272">
    <property type="entry name" value="RNase_HI_RT_Ty1"/>
    <property type="match status" value="1"/>
</dbReference>
<comment type="caution">
    <text evidence="2">The sequence shown here is derived from an EMBL/GenBank/DDBJ whole genome shotgun (WGS) entry which is preliminary data.</text>
</comment>
<dbReference type="AlphaFoldDB" id="A0A6L2KVB6"/>
<evidence type="ECO:0000313" key="2">
    <source>
        <dbReference type="EMBL" id="GEU52512.1"/>
    </source>
</evidence>
<name>A0A6L2KVB6_TANCI</name>
<proteinExistence type="predicted"/>
<feature type="region of interest" description="Disordered" evidence="1">
    <location>
        <begin position="182"/>
        <end position="205"/>
    </location>
</feature>
<reference evidence="2" key="1">
    <citation type="journal article" date="2019" name="Sci. Rep.">
        <title>Draft genome of Tanacetum cinerariifolium, the natural source of mosquito coil.</title>
        <authorList>
            <person name="Yamashiro T."/>
            <person name="Shiraishi A."/>
            <person name="Satake H."/>
            <person name="Nakayama K."/>
        </authorList>
    </citation>
    <scope>NUCLEOTIDE SEQUENCE</scope>
</reference>
<feature type="compositionally biased region" description="Basic and acidic residues" evidence="1">
    <location>
        <begin position="188"/>
        <end position="198"/>
    </location>
</feature>
<accession>A0A6L2KVB6</accession>